<accession>A0A1T4QEK4</accession>
<keyword evidence="6 7" id="KW-0694">RNA-binding</keyword>
<dbReference type="SUPFAM" id="SSF75217">
    <property type="entry name" value="alpha/beta knot"/>
    <property type="match status" value="1"/>
</dbReference>
<evidence type="ECO:0000256" key="7">
    <source>
        <dbReference type="HAMAP-Rule" id="MF_02060"/>
    </source>
</evidence>
<dbReference type="AlphaFoldDB" id="A0A1T4QEK4"/>
<organism evidence="10 11">
    <name type="scientific">Oceanospirillum multiglobuliferum</name>
    <dbReference type="NCBI Taxonomy" id="64969"/>
    <lineage>
        <taxon>Bacteria</taxon>
        <taxon>Pseudomonadati</taxon>
        <taxon>Pseudomonadota</taxon>
        <taxon>Gammaproteobacteria</taxon>
        <taxon>Oceanospirillales</taxon>
        <taxon>Oceanospirillaceae</taxon>
        <taxon>Oceanospirillum</taxon>
    </lineage>
</organism>
<keyword evidence="11" id="KW-1185">Reference proteome</keyword>
<reference evidence="10 11" key="1">
    <citation type="submission" date="2017-01" db="EMBL/GenBank/DDBJ databases">
        <title>Genome Sequencing of a Marine Spirillum, Oceanospirillum multiglobuliferum ATCC 33336, from Japan.</title>
        <authorList>
            <person name="Carney J.G."/>
            <person name="Trachtenberg A.M."/>
            <person name="Rheaume B.A."/>
            <person name="Linnane J.D."/>
            <person name="Pitts N.L."/>
            <person name="Mykles D.L."/>
            <person name="Maclea K.S."/>
        </authorList>
    </citation>
    <scope>NUCLEOTIDE SEQUENCE [LARGE SCALE GENOMIC DNA]</scope>
    <source>
        <strain evidence="10 11">ATCC 33336</strain>
    </source>
</reference>
<sequence length="234" mass="26212">MNQARFFKLQQVLNRRQPDLTVITDNVHKSRNLSAIVRTCDAVGIHQIHSARPMDGYGTHHGTAKGSHRWLGVNIYDEVSTPIQQLQQQGFKVIAATFSDRAVDYRKIDFTQPCALLLGAELEGVSAEAAELADEHVIVPMMGMVSSFNVSVAAAIILAEAQRQRDEKGLYDQCRLDTITYQKTLFEWAQPKVAEFCQQRQLPYPELDDEGDVADASNWHKQVLEASIGTETNK</sequence>
<feature type="domain" description="RNA methyltransferase SpoU/TrmH type C-terminal" evidence="9">
    <location>
        <begin position="163"/>
        <end position="214"/>
    </location>
</feature>
<evidence type="ECO:0000256" key="5">
    <source>
        <dbReference type="ARBA" id="ARBA00022694"/>
    </source>
</evidence>
<dbReference type="Gene3D" id="3.40.1280.10">
    <property type="match status" value="1"/>
</dbReference>
<dbReference type="InterPro" id="IPR001537">
    <property type="entry name" value="SpoU_MeTrfase"/>
</dbReference>
<gene>
    <name evidence="7" type="primary">trmH</name>
    <name evidence="10" type="ORF">BTE48_03455</name>
</gene>
<proteinExistence type="inferred from homology"/>
<keyword evidence="2 7" id="KW-0489">Methyltransferase</keyword>
<comment type="similarity">
    <text evidence="7">Belongs to the class IV-like SAM-binding methyltransferase superfamily. RNA methyltransferase TrmH family.</text>
</comment>
<dbReference type="GO" id="GO:0141100">
    <property type="term" value="F:tRNA (guanine(18)-2'-O)-methyltransferase activity"/>
    <property type="evidence" value="ECO:0007669"/>
    <property type="project" value="UniProtKB-UniRule"/>
</dbReference>
<dbReference type="EC" id="2.1.1.34" evidence="7"/>
<dbReference type="CDD" id="cd18092">
    <property type="entry name" value="SpoU-like_TrmH"/>
    <property type="match status" value="1"/>
</dbReference>
<comment type="catalytic activity">
    <reaction evidence="7">
        <text>guanosine(18) in tRNA + S-adenosyl-L-methionine = 2'-O-methylguanosine(18) in tRNA + S-adenosyl-L-homocysteine + H(+)</text>
        <dbReference type="Rhea" id="RHEA:20077"/>
        <dbReference type="Rhea" id="RHEA-COMP:10190"/>
        <dbReference type="Rhea" id="RHEA-COMP:10192"/>
        <dbReference type="ChEBI" id="CHEBI:15378"/>
        <dbReference type="ChEBI" id="CHEBI:57856"/>
        <dbReference type="ChEBI" id="CHEBI:59789"/>
        <dbReference type="ChEBI" id="CHEBI:74269"/>
        <dbReference type="ChEBI" id="CHEBI:74445"/>
        <dbReference type="EC" id="2.1.1.34"/>
    </reaction>
</comment>
<dbReference type="HAMAP" id="MF_02060">
    <property type="entry name" value="tRNA_methyltr_TrmH"/>
    <property type="match status" value="1"/>
</dbReference>
<dbReference type="NCBIfam" id="NF008295">
    <property type="entry name" value="PRK11081.1"/>
    <property type="match status" value="1"/>
</dbReference>
<keyword evidence="1 7" id="KW-0820">tRNA-binding</keyword>
<dbReference type="InterPro" id="IPR022724">
    <property type="entry name" value="rRNA_MeTrfase_SpoU_C"/>
</dbReference>
<keyword evidence="4 7" id="KW-0949">S-adenosyl-L-methionine</keyword>
<dbReference type="InterPro" id="IPR033671">
    <property type="entry name" value="TrmH"/>
</dbReference>
<name>A0A1T4QEK4_9GAMM</name>
<evidence type="ECO:0000256" key="2">
    <source>
        <dbReference type="ARBA" id="ARBA00022603"/>
    </source>
</evidence>
<evidence type="ECO:0000259" key="8">
    <source>
        <dbReference type="Pfam" id="PF00588"/>
    </source>
</evidence>
<protein>
    <recommendedName>
        <fullName evidence="7">tRNA (guanosine(18)-2'-O)-methyltransferase</fullName>
        <ecNumber evidence="7">2.1.1.34</ecNumber>
    </recommendedName>
    <alternativeName>
        <fullName evidence="7">tRNA [Gm18] methyltransferase</fullName>
    </alternativeName>
</protein>
<evidence type="ECO:0000256" key="1">
    <source>
        <dbReference type="ARBA" id="ARBA00022555"/>
    </source>
</evidence>
<feature type="domain" description="tRNA/rRNA methyltransferase SpoU type" evidence="8">
    <location>
        <begin position="20"/>
        <end position="158"/>
    </location>
</feature>
<dbReference type="GO" id="GO:0000049">
    <property type="term" value="F:tRNA binding"/>
    <property type="evidence" value="ECO:0007669"/>
    <property type="project" value="UniProtKB-UniRule"/>
</dbReference>
<dbReference type="InterPro" id="IPR029028">
    <property type="entry name" value="Alpha/beta_knot_MTases"/>
</dbReference>
<comment type="caution">
    <text evidence="10">The sequence shown here is derived from an EMBL/GenBank/DDBJ whole genome shotgun (WGS) entry which is preliminary data.</text>
</comment>
<dbReference type="InterPro" id="IPR029026">
    <property type="entry name" value="tRNA_m1G_MTases_N"/>
</dbReference>
<dbReference type="OrthoDB" id="9794400at2"/>
<dbReference type="Pfam" id="PF12105">
    <property type="entry name" value="SpoU_methylas_C"/>
    <property type="match status" value="1"/>
</dbReference>
<evidence type="ECO:0000259" key="9">
    <source>
        <dbReference type="Pfam" id="PF12105"/>
    </source>
</evidence>
<dbReference type="Proteomes" id="UP000191418">
    <property type="component" value="Unassembled WGS sequence"/>
</dbReference>
<comment type="caution">
    <text evidence="7">Lacks conserved residue(s) required for the propagation of feature annotation.</text>
</comment>
<dbReference type="PANTHER" id="PTHR43453:SF1">
    <property type="entry name" value="TRNA_RRNA METHYLTRANSFERASE SPOU TYPE DOMAIN-CONTAINING PROTEIN"/>
    <property type="match status" value="1"/>
</dbReference>
<evidence type="ECO:0000256" key="6">
    <source>
        <dbReference type="ARBA" id="ARBA00022884"/>
    </source>
</evidence>
<evidence type="ECO:0000313" key="10">
    <source>
        <dbReference type="EMBL" id="OPX56495.1"/>
    </source>
</evidence>
<evidence type="ECO:0000256" key="4">
    <source>
        <dbReference type="ARBA" id="ARBA00022691"/>
    </source>
</evidence>
<dbReference type="EMBL" id="MTSM01000003">
    <property type="protein sequence ID" value="OPX56495.1"/>
    <property type="molecule type" value="Genomic_DNA"/>
</dbReference>
<dbReference type="GO" id="GO:0002938">
    <property type="term" value="P:tRNA guanine ribose methylation"/>
    <property type="evidence" value="ECO:0007669"/>
    <property type="project" value="UniProtKB-UniRule"/>
</dbReference>
<dbReference type="Pfam" id="PF00588">
    <property type="entry name" value="SpoU_methylase"/>
    <property type="match status" value="1"/>
</dbReference>
<comment type="function">
    <text evidence="7">Catalyzes the 2'-O methylation of guanosine at position 18 in tRNA.</text>
</comment>
<dbReference type="STRING" id="64969.SAMN02745127_01870"/>
<evidence type="ECO:0000313" key="11">
    <source>
        <dbReference type="Proteomes" id="UP000191418"/>
    </source>
</evidence>
<evidence type="ECO:0000256" key="3">
    <source>
        <dbReference type="ARBA" id="ARBA00022679"/>
    </source>
</evidence>
<feature type="binding site" evidence="7">
    <location>
        <position position="139"/>
    </location>
    <ligand>
        <name>S-adenosyl-L-methionine</name>
        <dbReference type="ChEBI" id="CHEBI:59789"/>
    </ligand>
</feature>
<keyword evidence="3 7" id="KW-0808">Transferase</keyword>
<dbReference type="RefSeq" id="WP_078745468.1">
    <property type="nucleotide sequence ID" value="NZ_FUXG01000011.1"/>
</dbReference>
<keyword evidence="5 7" id="KW-0819">tRNA processing</keyword>
<dbReference type="PANTHER" id="PTHR43453">
    <property type="entry name" value="RRNA METHYLASE-LIKE"/>
    <property type="match status" value="1"/>
</dbReference>